<dbReference type="InterPro" id="IPR052608">
    <property type="entry name" value="U-box_domain_protein"/>
</dbReference>
<dbReference type="RefSeq" id="XP_039126597.1">
    <property type="nucleotide sequence ID" value="XM_039270663.1"/>
</dbReference>
<dbReference type="GeneID" id="120262637"/>
<dbReference type="PANTHER" id="PTHR45958:SF5">
    <property type="entry name" value="RING-TYPE E3 UBIQUITIN TRANSFERASE"/>
    <property type="match status" value="1"/>
</dbReference>
<evidence type="ECO:0000256" key="3">
    <source>
        <dbReference type="ARBA" id="ARBA00012483"/>
    </source>
</evidence>
<comment type="catalytic activity">
    <reaction evidence="1">
        <text>S-ubiquitinyl-[E2 ubiquitin-conjugating enzyme]-L-cysteine + [acceptor protein]-L-lysine = [E2 ubiquitin-conjugating enzyme]-L-cysteine + N(6)-ubiquitinyl-[acceptor protein]-L-lysine.</text>
        <dbReference type="EC" id="2.3.2.27"/>
    </reaction>
</comment>
<evidence type="ECO:0000256" key="4">
    <source>
        <dbReference type="ARBA" id="ARBA00022679"/>
    </source>
</evidence>
<dbReference type="Proteomes" id="UP001515500">
    <property type="component" value="Chromosome 1"/>
</dbReference>
<dbReference type="PROSITE" id="PS51698">
    <property type="entry name" value="U_BOX"/>
    <property type="match status" value="1"/>
</dbReference>
<dbReference type="GO" id="GO:0061630">
    <property type="term" value="F:ubiquitin protein ligase activity"/>
    <property type="evidence" value="ECO:0007669"/>
    <property type="project" value="UniProtKB-EC"/>
</dbReference>
<evidence type="ECO:0000313" key="7">
    <source>
        <dbReference type="Proteomes" id="UP001515500"/>
    </source>
</evidence>
<sequence>MVNGFNDQRKVAPFPLLSSSSSSSSALLRPSSAAGHGSLESSDWELAMAMEVLQNASLLPASELISRVIEDAFETIHAARDVLIERQSFTEFSSYLERLLPVLQDILTRPPAASAALAASADALRREIKAARALASECGKKNRLYLLLNCRRIVKRLETSTREISRVLGLLPLASLDLSSGVSDEIKELCEIMERVEFRVAVAEEEILEKIESGAQDRSPGRAYANSLLTLIADAMGIPKDPSLLKKELDEFRSEIEDTKLRKDLAEAMQMEQIIAFLSRADAASSFEEKMVKYYSKRNSLGSQPLEPLESFYCPITRDVMEEPVETSSRQTFEKKAIEKWFADGNSVCPLTMVPLDTSVLRPNNSLRKAIEEWKERNTIIVIASIKSKLEWCDEQDVMDCLRKLQELCEEKESNREYMVLENYLPILVGFLSRSNSQIRSRALSILCILAKDSYDNKGKIAEVDNAIESIVRSLGRRSEERKSSVALLLELSKNNMVRGSIGKVQGCILLLVTTSNNDSNQAANDAKELLENLSFLDENVVQMAKANYFKPLLRQLDSGSDDAKKIMVSTLAEMELTDHSKGTLFKDGALQPLLKLISHTDTDLKVASVKALQNLSSLPENALQMIREGAVRPLLDLLHHHISSSPSLQEQVAATIMNIAVSAKELDSNENFVLLESDDDVFWLLSLINFTGSNIQRSILRTFCALCELPTGTTIRAKLRQCSAIQVLISHCERNDLVLRANAVKLLSCLNEDGDDAATSEFMEQSFLKTLLSIIQDSVDEEEKASALSIISNLRSGYPQIHQWLVDAEAIPIIIGCLKDTRPYVSSKNQLLENAVGALCHFTLSTNLDFQKRAAELGVIPLLVQLLGYGTALTKKYAATSLAQFSESSPGLSRRIRKHTGFLCCSGPQETGCPVHMGICSVVSSFCLLEADAVGPLVRLLTEMDPKVCEASLRALSTLIEGERLQSGFKILSDSKAILPMIKLLSLDSPDLQLSVLHILERIFTLEDCRRMHGMAAQMPLVDITQRGTGPIRPLAARVLAHLNVLHDQSSYF</sequence>
<protein>
    <recommendedName>
        <fullName evidence="3">RING-type E3 ubiquitin transferase</fullName>
        <ecNumber evidence="3">2.3.2.27</ecNumber>
    </recommendedName>
</protein>
<dbReference type="SMART" id="SM00185">
    <property type="entry name" value="ARM"/>
    <property type="match status" value="8"/>
</dbReference>
<dbReference type="Pfam" id="PF00514">
    <property type="entry name" value="Arm"/>
    <property type="match status" value="3"/>
</dbReference>
<dbReference type="PROSITE" id="PS50176">
    <property type="entry name" value="ARM_REPEAT"/>
    <property type="match status" value="1"/>
</dbReference>
<dbReference type="InterPro" id="IPR013083">
    <property type="entry name" value="Znf_RING/FYVE/PHD"/>
</dbReference>
<evidence type="ECO:0000256" key="5">
    <source>
        <dbReference type="PROSITE-ProRule" id="PRU00259"/>
    </source>
</evidence>
<dbReference type="GO" id="GO:0016567">
    <property type="term" value="P:protein ubiquitination"/>
    <property type="evidence" value="ECO:0007669"/>
    <property type="project" value="InterPro"/>
</dbReference>
<dbReference type="InterPro" id="IPR016024">
    <property type="entry name" value="ARM-type_fold"/>
</dbReference>
<comment type="pathway">
    <text evidence="2">Protein modification; protein ubiquitination.</text>
</comment>
<evidence type="ECO:0000256" key="2">
    <source>
        <dbReference type="ARBA" id="ARBA00004906"/>
    </source>
</evidence>
<evidence type="ECO:0000256" key="1">
    <source>
        <dbReference type="ARBA" id="ARBA00000900"/>
    </source>
</evidence>
<dbReference type="SUPFAM" id="SSF48371">
    <property type="entry name" value="ARM repeat"/>
    <property type="match status" value="3"/>
</dbReference>
<dbReference type="Gene3D" id="1.25.10.10">
    <property type="entry name" value="Leucine-rich Repeat Variant"/>
    <property type="match status" value="4"/>
</dbReference>
<dbReference type="CDD" id="cd16664">
    <property type="entry name" value="RING-Ubox_PUB"/>
    <property type="match status" value="1"/>
</dbReference>
<keyword evidence="7" id="KW-1185">Reference proteome</keyword>
<evidence type="ECO:0000313" key="8">
    <source>
        <dbReference type="RefSeq" id="XP_039126597.1"/>
    </source>
</evidence>
<feature type="domain" description="U-box" evidence="6">
    <location>
        <begin position="307"/>
        <end position="381"/>
    </location>
</feature>
<dbReference type="EC" id="2.3.2.27" evidence="3"/>
<dbReference type="SUPFAM" id="SSF57850">
    <property type="entry name" value="RING/U-box"/>
    <property type="match status" value="1"/>
</dbReference>
<organism evidence="7 8">
    <name type="scientific">Dioscorea cayennensis subsp. rotundata</name>
    <name type="common">White Guinea yam</name>
    <name type="synonym">Dioscorea rotundata</name>
    <dbReference type="NCBI Taxonomy" id="55577"/>
    <lineage>
        <taxon>Eukaryota</taxon>
        <taxon>Viridiplantae</taxon>
        <taxon>Streptophyta</taxon>
        <taxon>Embryophyta</taxon>
        <taxon>Tracheophyta</taxon>
        <taxon>Spermatophyta</taxon>
        <taxon>Magnoliopsida</taxon>
        <taxon>Liliopsida</taxon>
        <taxon>Dioscoreales</taxon>
        <taxon>Dioscoreaceae</taxon>
        <taxon>Dioscorea</taxon>
    </lineage>
</organism>
<proteinExistence type="predicted"/>
<dbReference type="Pfam" id="PF04564">
    <property type="entry name" value="U-box"/>
    <property type="match status" value="1"/>
</dbReference>
<dbReference type="InterPro" id="IPR000225">
    <property type="entry name" value="Armadillo"/>
</dbReference>
<dbReference type="InterPro" id="IPR003613">
    <property type="entry name" value="Ubox_domain"/>
</dbReference>
<feature type="repeat" description="ARM" evidence="5">
    <location>
        <begin position="589"/>
        <end position="631"/>
    </location>
</feature>
<evidence type="ECO:0000259" key="6">
    <source>
        <dbReference type="PROSITE" id="PS51698"/>
    </source>
</evidence>
<dbReference type="SMART" id="SM00504">
    <property type="entry name" value="Ubox"/>
    <property type="match status" value="1"/>
</dbReference>
<gene>
    <name evidence="8" type="primary">LOC120262637</name>
</gene>
<name>A0AB40BIF8_DIOCR</name>
<dbReference type="Gene3D" id="3.30.40.10">
    <property type="entry name" value="Zinc/RING finger domain, C3HC4 (zinc finger)"/>
    <property type="match status" value="1"/>
</dbReference>
<reference evidence="7" key="1">
    <citation type="submission" date="2025-05" db="UniProtKB">
        <authorList>
            <consortium name="RefSeq"/>
        </authorList>
    </citation>
    <scope>NUCLEOTIDE SEQUENCE [LARGE SCALE GENOMIC DNA]</scope>
</reference>
<dbReference type="InterPro" id="IPR011989">
    <property type="entry name" value="ARM-like"/>
</dbReference>
<dbReference type="PANTHER" id="PTHR45958">
    <property type="entry name" value="RING-TYPE E3 UBIQUITIN TRANSFERASE"/>
    <property type="match status" value="1"/>
</dbReference>
<accession>A0AB40BIF8</accession>
<dbReference type="AlphaFoldDB" id="A0AB40BIF8"/>
<reference evidence="8" key="2">
    <citation type="submission" date="2025-08" db="UniProtKB">
        <authorList>
            <consortium name="RefSeq"/>
        </authorList>
    </citation>
    <scope>IDENTIFICATION</scope>
</reference>
<keyword evidence="4" id="KW-0808">Transferase</keyword>
<dbReference type="InterPro" id="IPR045210">
    <property type="entry name" value="RING-Ubox_PUB"/>
</dbReference>